<evidence type="ECO:0000313" key="2">
    <source>
        <dbReference type="EMBL" id="MEN2751240.1"/>
    </source>
</evidence>
<evidence type="ECO:0000259" key="1">
    <source>
        <dbReference type="Pfam" id="PF01863"/>
    </source>
</evidence>
<dbReference type="EMBL" id="JBDGHN010000002">
    <property type="protein sequence ID" value="MEN2751240.1"/>
    <property type="molecule type" value="Genomic_DNA"/>
</dbReference>
<dbReference type="Proteomes" id="UP001461960">
    <property type="component" value="Unassembled WGS sequence"/>
</dbReference>
<gene>
    <name evidence="2" type="ORF">AAIR29_06285</name>
</gene>
<keyword evidence="3" id="KW-1185">Reference proteome</keyword>
<keyword evidence="2" id="KW-0378">Hydrolase</keyword>
<protein>
    <submittedName>
        <fullName evidence="2">SprT family zinc-dependent metalloprotease</fullName>
        <ecNumber evidence="2">3.4.-.-</ecNumber>
    </submittedName>
</protein>
<accession>A0ABU9XB40</accession>
<evidence type="ECO:0000313" key="3">
    <source>
        <dbReference type="Proteomes" id="UP001461960"/>
    </source>
</evidence>
<keyword evidence="2" id="KW-0645">Protease</keyword>
<keyword evidence="2" id="KW-0482">Metalloprotease</keyword>
<dbReference type="PANTHER" id="PTHR30399">
    <property type="entry name" value="UNCHARACTERIZED PROTEIN YGJP"/>
    <property type="match status" value="1"/>
</dbReference>
<dbReference type="InterPro" id="IPR002725">
    <property type="entry name" value="YgjP-like_metallopeptidase"/>
</dbReference>
<dbReference type="Pfam" id="PF01863">
    <property type="entry name" value="YgjP-like"/>
    <property type="match status" value="1"/>
</dbReference>
<dbReference type="InterPro" id="IPR053136">
    <property type="entry name" value="UTP_pyrophosphatase-like"/>
</dbReference>
<dbReference type="Gene3D" id="3.30.2010.10">
    <property type="entry name" value="Metalloproteases ('zincins'), catalytic domain"/>
    <property type="match status" value="1"/>
</dbReference>
<dbReference type="CDD" id="cd07344">
    <property type="entry name" value="M48_yhfN_like"/>
    <property type="match status" value="1"/>
</dbReference>
<name>A0ABU9XB40_9GAMM</name>
<organism evidence="2 3">
    <name type="scientific">Psychrobacter saeujeotis</name>
    <dbReference type="NCBI Taxonomy" id="3143436"/>
    <lineage>
        <taxon>Bacteria</taxon>
        <taxon>Pseudomonadati</taxon>
        <taxon>Pseudomonadota</taxon>
        <taxon>Gammaproteobacteria</taxon>
        <taxon>Moraxellales</taxon>
        <taxon>Moraxellaceae</taxon>
        <taxon>Psychrobacter</taxon>
    </lineage>
</organism>
<reference evidence="2 3" key="1">
    <citation type="submission" date="2024-05" db="EMBL/GenBank/DDBJ databases">
        <authorList>
            <person name="Kim H.-Y."/>
            <person name="Kim E."/>
            <person name="Cai Y."/>
            <person name="Yang S.-M."/>
            <person name="Lee W."/>
        </authorList>
    </citation>
    <scope>NUCLEOTIDE SEQUENCE [LARGE SCALE GENOMIC DNA]</scope>
    <source>
        <strain evidence="2 3">FBL11</strain>
    </source>
</reference>
<dbReference type="GO" id="GO:0008237">
    <property type="term" value="F:metallopeptidase activity"/>
    <property type="evidence" value="ECO:0007669"/>
    <property type="project" value="UniProtKB-KW"/>
</dbReference>
<dbReference type="PANTHER" id="PTHR30399:SF1">
    <property type="entry name" value="UTP PYROPHOSPHATASE"/>
    <property type="match status" value="1"/>
</dbReference>
<dbReference type="EC" id="3.4.-.-" evidence="2"/>
<sequence>MIVKSALIKIGELDIHLTRKDIKNLHISVMPPDGQVRVSAPDAMTDTAIRMAVIHRIPWIRRQQAAFAKQERQSTREMVNGETHYLWGKRYRLEVIELDDLKSQTVKLKSGKLILTVNKGLSDEVKIKLLSEYYRGRLKARAPDLIDKWSKKTGVTISDCQIQKMKTKWGSCNIEEGNIRLNLDLAKKPLPCLEYIILHELLHFKERQHNDRFKALLATYMPDWRSRRDLLNQMPLGQENWKHQE</sequence>
<proteinExistence type="predicted"/>
<feature type="domain" description="YgjP-like metallopeptidase" evidence="1">
    <location>
        <begin position="28"/>
        <end position="233"/>
    </location>
</feature>
<comment type="caution">
    <text evidence="2">The sequence shown here is derived from an EMBL/GenBank/DDBJ whole genome shotgun (WGS) entry which is preliminary data.</text>
</comment>
<dbReference type="RefSeq" id="WP_299219807.1">
    <property type="nucleotide sequence ID" value="NZ_JBDGHN010000002.1"/>
</dbReference>